<gene>
    <name evidence="4" type="ORF">GCM10022399_36930</name>
</gene>
<name>A0ABP7ED37_9MICO</name>
<keyword evidence="4" id="KW-0378">Hydrolase</keyword>
<comment type="similarity">
    <text evidence="1">Belongs to the glycosyl hydrolase 13 family.</text>
</comment>
<feature type="region of interest" description="Disordered" evidence="2">
    <location>
        <begin position="273"/>
        <end position="296"/>
    </location>
</feature>
<evidence type="ECO:0000259" key="3">
    <source>
        <dbReference type="SMART" id="SM00642"/>
    </source>
</evidence>
<dbReference type="Gene3D" id="3.90.400.10">
    <property type="entry name" value="Oligo-1,6-glucosidase, Domain 2"/>
    <property type="match status" value="1"/>
</dbReference>
<evidence type="ECO:0000313" key="4">
    <source>
        <dbReference type="EMBL" id="GAA3716848.1"/>
    </source>
</evidence>
<reference evidence="5" key="1">
    <citation type="journal article" date="2019" name="Int. J. Syst. Evol. Microbiol.">
        <title>The Global Catalogue of Microorganisms (GCM) 10K type strain sequencing project: providing services to taxonomists for standard genome sequencing and annotation.</title>
        <authorList>
            <consortium name="The Broad Institute Genomics Platform"/>
            <consortium name="The Broad Institute Genome Sequencing Center for Infectious Disease"/>
            <person name="Wu L."/>
            <person name="Ma J."/>
        </authorList>
    </citation>
    <scope>NUCLEOTIDE SEQUENCE [LARGE SCALE GENOMIC DNA]</scope>
    <source>
        <strain evidence="5">JCM 17125</strain>
    </source>
</reference>
<dbReference type="InterPro" id="IPR017853">
    <property type="entry name" value="GH"/>
</dbReference>
<evidence type="ECO:0000256" key="2">
    <source>
        <dbReference type="SAM" id="MobiDB-lite"/>
    </source>
</evidence>
<dbReference type="InterPro" id="IPR006047">
    <property type="entry name" value="GH13_cat_dom"/>
</dbReference>
<proteinExistence type="inferred from homology"/>
<evidence type="ECO:0000313" key="5">
    <source>
        <dbReference type="Proteomes" id="UP001501468"/>
    </source>
</evidence>
<dbReference type="CDD" id="cd11332">
    <property type="entry name" value="AmyAc_OligoGlu_TS"/>
    <property type="match status" value="1"/>
</dbReference>
<organism evidence="4 5">
    <name type="scientific">Terrabacter ginsenosidimutans</name>
    <dbReference type="NCBI Taxonomy" id="490575"/>
    <lineage>
        <taxon>Bacteria</taxon>
        <taxon>Bacillati</taxon>
        <taxon>Actinomycetota</taxon>
        <taxon>Actinomycetes</taxon>
        <taxon>Micrococcales</taxon>
        <taxon>Intrasporangiaceae</taxon>
        <taxon>Terrabacter</taxon>
    </lineage>
</organism>
<dbReference type="InterPro" id="IPR045857">
    <property type="entry name" value="O16G_dom_2"/>
</dbReference>
<feature type="domain" description="Glycosyl hydrolase family 13 catalytic" evidence="3">
    <location>
        <begin position="47"/>
        <end position="479"/>
    </location>
</feature>
<dbReference type="GO" id="GO:0016787">
    <property type="term" value="F:hydrolase activity"/>
    <property type="evidence" value="ECO:0007669"/>
    <property type="project" value="UniProtKB-KW"/>
</dbReference>
<feature type="compositionally biased region" description="Basic and acidic residues" evidence="2">
    <location>
        <begin position="273"/>
        <end position="293"/>
    </location>
</feature>
<dbReference type="SUPFAM" id="SSF51445">
    <property type="entry name" value="(Trans)glycosidases"/>
    <property type="match status" value="1"/>
</dbReference>
<sequence length="608" mass="66948">MTPSATQTLNHPELDARHDVEVREDATPVHAADRPDAAWWRQAVIYQIYPRSWADHDGDGIGDLPGITSRLPHLRALGVDAIWLSPFYTSPQADAGYDVADYRDIDTIFGSLADADAMIARAHELGLKVIVDMVPNHSSDEHEWFKAALAAGPGSAERERYMFREGRGEHGELPPNNWESVFGGAAWTRVTEADGKPGQWYLHIFDTKQPDFNWEHPEVRAEFESILRFWLDRGVDGFRVDVAHGLIKEQGLPDTEEERTTMLGHSEHEHGVEHGVEHGHAPAEEAPRIDHTKRSPMWDQDGVHEIYRAWRQILESYGTPDRILCAEAWVEPQERAVAYVRPDEMHQAFNFDFLTASWIADDLRTVITSSLHAADSVGAPSTWVLSNHDVVRHASRLGYAPGTPRMNGISATDPQPDRALGLRRARAATALMLALPGGAYIYQGEELGLPDSTDMPAEYRQDPTFARTDGAETGRDGCRVPIPWSADGPSLGFGPSASTWLPQPSAYAEYAVDRQEGVEGSTLELYRSLLASRRELSLGTGSLTWVTGYGDDVVALTNGASGRDRVLVVANLGAEAVALPEGAELIVASGPLENGLVPTDTTVWARWS</sequence>
<dbReference type="PANTHER" id="PTHR10357">
    <property type="entry name" value="ALPHA-AMYLASE FAMILY MEMBER"/>
    <property type="match status" value="1"/>
</dbReference>
<dbReference type="Pfam" id="PF00128">
    <property type="entry name" value="Alpha-amylase"/>
    <property type="match status" value="1"/>
</dbReference>
<accession>A0ABP7ED37</accession>
<evidence type="ECO:0000256" key="1">
    <source>
        <dbReference type="ARBA" id="ARBA00008061"/>
    </source>
</evidence>
<dbReference type="SMART" id="SM00642">
    <property type="entry name" value="Aamy"/>
    <property type="match status" value="1"/>
</dbReference>
<dbReference type="Gene3D" id="3.20.20.80">
    <property type="entry name" value="Glycosidases"/>
    <property type="match status" value="1"/>
</dbReference>
<dbReference type="EMBL" id="BAABDC010000007">
    <property type="protein sequence ID" value="GAA3716848.1"/>
    <property type="molecule type" value="Genomic_DNA"/>
</dbReference>
<dbReference type="Proteomes" id="UP001501468">
    <property type="component" value="Unassembled WGS sequence"/>
</dbReference>
<comment type="caution">
    <text evidence="4">The sequence shown here is derived from an EMBL/GenBank/DDBJ whole genome shotgun (WGS) entry which is preliminary data.</text>
</comment>
<protein>
    <submittedName>
        <fullName evidence="4">Glycoside hydrolase family 13 protein</fullName>
    </submittedName>
</protein>
<dbReference type="PANTHER" id="PTHR10357:SF179">
    <property type="entry name" value="NEUTRAL AND BASIC AMINO ACID TRANSPORT PROTEIN RBAT"/>
    <property type="match status" value="1"/>
</dbReference>
<keyword evidence="5" id="KW-1185">Reference proteome</keyword>